<feature type="transmembrane region" description="Helical" evidence="7">
    <location>
        <begin position="136"/>
        <end position="159"/>
    </location>
</feature>
<evidence type="ECO:0000256" key="1">
    <source>
        <dbReference type="ARBA" id="ARBA00004651"/>
    </source>
</evidence>
<sequence length="408" mass="43996">MRVTGSVTFIVQFLFIVQLLSMGAMEMSGPFWPLHIESMTSTELLSIAGTGVYIAPMLGVMLTSTFWGRVGDKTGNKVMMIRALMGLALTQLGLAFANDVWLVLILRFLQGTCAGYIAPAQAYGIAMVPAAQRTRLFAWLQVSTNAGSLAGAIIGGAILDLLSFFWINVSAFIICTLCALIVLFILPADAPHGVSSTSAVHSKDKKRTPTGINNGVIVGLLTVLGLLLMSRMITQTPFSLYVSTVFNAPNWLTGLAYGLQATGVIVSASLWARWFEAHDIASTLYRMVGIIMGCILVTLLLATVRETSWFIGLYFLWGILLGATTPVLTALISRTTAEGMQGYILGVVQSISQFASIIGIALGGVVLLWPGLSALFFCVVVMYSMTLMITLKISRSSREFNKKIGYEK</sequence>
<evidence type="ECO:0000256" key="7">
    <source>
        <dbReference type="SAM" id="Phobius"/>
    </source>
</evidence>
<dbReference type="SUPFAM" id="SSF103473">
    <property type="entry name" value="MFS general substrate transporter"/>
    <property type="match status" value="1"/>
</dbReference>
<dbReference type="EMBL" id="LT575490">
    <property type="protein sequence ID" value="SAY45047.1"/>
    <property type="molecule type" value="Genomic_DNA"/>
</dbReference>
<feature type="transmembrane region" description="Helical" evidence="7">
    <location>
        <begin position="212"/>
        <end position="234"/>
    </location>
</feature>
<feature type="transmembrane region" description="Helical" evidence="7">
    <location>
        <begin position="104"/>
        <end position="124"/>
    </location>
</feature>
<reference evidence="9" key="1">
    <citation type="submission" date="2016-05" db="EMBL/GenBank/DDBJ databases">
        <authorList>
            <person name="Cock P.J.A."/>
            <person name="Cock P.J.A."/>
        </authorList>
    </citation>
    <scope>NUCLEOTIDE SEQUENCE</scope>
    <source>
        <strain evidence="9">PWN146_assembly</strain>
    </source>
</reference>
<feature type="transmembrane region" description="Helical" evidence="7">
    <location>
        <begin position="165"/>
        <end position="186"/>
    </location>
</feature>
<protein>
    <submittedName>
        <fullName evidence="9">Tetracycline resistance protein, class B</fullName>
    </submittedName>
</protein>
<evidence type="ECO:0000256" key="2">
    <source>
        <dbReference type="ARBA" id="ARBA00022448"/>
    </source>
</evidence>
<keyword evidence="4 7" id="KW-0812">Transmembrane</keyword>
<feature type="transmembrane region" description="Helical" evidence="7">
    <location>
        <begin position="374"/>
        <end position="393"/>
    </location>
</feature>
<evidence type="ECO:0000256" key="4">
    <source>
        <dbReference type="ARBA" id="ARBA00022692"/>
    </source>
</evidence>
<feature type="transmembrane region" description="Helical" evidence="7">
    <location>
        <begin position="7"/>
        <end position="25"/>
    </location>
</feature>
<feature type="transmembrane region" description="Helical" evidence="7">
    <location>
        <begin position="45"/>
        <end position="67"/>
    </location>
</feature>
<evidence type="ECO:0000256" key="6">
    <source>
        <dbReference type="ARBA" id="ARBA00023136"/>
    </source>
</evidence>
<evidence type="ECO:0000256" key="3">
    <source>
        <dbReference type="ARBA" id="ARBA00022475"/>
    </source>
</evidence>
<feature type="transmembrane region" description="Helical" evidence="7">
    <location>
        <begin position="254"/>
        <end position="272"/>
    </location>
</feature>
<dbReference type="AlphaFoldDB" id="A0A1C3HJ32"/>
<dbReference type="GO" id="GO:0022857">
    <property type="term" value="F:transmembrane transporter activity"/>
    <property type="evidence" value="ECO:0007669"/>
    <property type="project" value="InterPro"/>
</dbReference>
<dbReference type="InterPro" id="IPR036259">
    <property type="entry name" value="MFS_trans_sf"/>
</dbReference>
<keyword evidence="3" id="KW-1003">Cell membrane</keyword>
<evidence type="ECO:0000259" key="8">
    <source>
        <dbReference type="PROSITE" id="PS50850"/>
    </source>
</evidence>
<keyword evidence="2" id="KW-0813">Transport</keyword>
<dbReference type="PANTHER" id="PTHR43414">
    <property type="entry name" value="MULTIDRUG RESISTANCE PROTEIN MDTG"/>
    <property type="match status" value="1"/>
</dbReference>
<dbReference type="InterPro" id="IPR020846">
    <property type="entry name" value="MFS_dom"/>
</dbReference>
<proteinExistence type="predicted"/>
<dbReference type="InterPro" id="IPR011701">
    <property type="entry name" value="MFS"/>
</dbReference>
<feature type="transmembrane region" description="Helical" evidence="7">
    <location>
        <begin position="343"/>
        <end position="368"/>
    </location>
</feature>
<feature type="transmembrane region" description="Helical" evidence="7">
    <location>
        <begin position="79"/>
        <end position="98"/>
    </location>
</feature>
<accession>A0A1C3HJ32</accession>
<comment type="subcellular location">
    <subcellularLocation>
        <location evidence="1">Cell membrane</location>
        <topology evidence="1">Multi-pass membrane protein</topology>
    </subcellularLocation>
</comment>
<keyword evidence="5 7" id="KW-1133">Transmembrane helix</keyword>
<dbReference type="PROSITE" id="PS50850">
    <property type="entry name" value="MFS"/>
    <property type="match status" value="1"/>
</dbReference>
<feature type="transmembrane region" description="Helical" evidence="7">
    <location>
        <begin position="309"/>
        <end position="331"/>
    </location>
</feature>
<dbReference type="GO" id="GO:0005886">
    <property type="term" value="C:plasma membrane"/>
    <property type="evidence" value="ECO:0007669"/>
    <property type="project" value="UniProtKB-SubCell"/>
</dbReference>
<name>A0A1C3HJ32_SERMA</name>
<keyword evidence="6 7" id="KW-0472">Membrane</keyword>
<organism evidence="9">
    <name type="scientific">Serratia marcescens</name>
    <dbReference type="NCBI Taxonomy" id="615"/>
    <lineage>
        <taxon>Bacteria</taxon>
        <taxon>Pseudomonadati</taxon>
        <taxon>Pseudomonadota</taxon>
        <taxon>Gammaproteobacteria</taxon>
        <taxon>Enterobacterales</taxon>
        <taxon>Yersiniaceae</taxon>
        <taxon>Serratia</taxon>
    </lineage>
</organism>
<dbReference type="Pfam" id="PF07690">
    <property type="entry name" value="MFS_1"/>
    <property type="match status" value="1"/>
</dbReference>
<feature type="transmembrane region" description="Helical" evidence="7">
    <location>
        <begin position="284"/>
        <end position="303"/>
    </location>
</feature>
<evidence type="ECO:0000313" key="9">
    <source>
        <dbReference type="EMBL" id="SAY45047.1"/>
    </source>
</evidence>
<dbReference type="Gene3D" id="1.20.1250.20">
    <property type="entry name" value="MFS general substrate transporter like domains"/>
    <property type="match status" value="1"/>
</dbReference>
<dbReference type="PANTHER" id="PTHR43414:SF1">
    <property type="entry name" value="PEPTIDE PERMEASE"/>
    <property type="match status" value="1"/>
</dbReference>
<evidence type="ECO:0000256" key="5">
    <source>
        <dbReference type="ARBA" id="ARBA00022989"/>
    </source>
</evidence>
<gene>
    <name evidence="9" type="primary">tetA_4</name>
    <name evidence="9" type="ORF">PWN146_03768</name>
</gene>
<feature type="domain" description="Major facilitator superfamily (MFS) profile" evidence="8">
    <location>
        <begin position="7"/>
        <end position="398"/>
    </location>
</feature>